<name>A0A1B6EB84_9HEMI</name>
<dbReference type="AlphaFoldDB" id="A0A1B6EB84"/>
<accession>A0A1B6EB84</accession>
<sequence length="117" mass="13372">MYIGNNKKIIPMVKPATSLPQYRKYTDHSAARHSHDITMVMPQRMKDFLNPMLATMRCADRAPRAAPNKYRDPIQDETLWSMGKGESGDKSFGRVGEVHVYVFPVPMLSRFDAKVTK</sequence>
<protein>
    <submittedName>
        <fullName evidence="1">Uncharacterized protein</fullName>
    </submittedName>
</protein>
<evidence type="ECO:0000313" key="1">
    <source>
        <dbReference type="EMBL" id="JAS35150.1"/>
    </source>
</evidence>
<organism evidence="1">
    <name type="scientific">Clastoptera arizonana</name>
    <name type="common">Arizona spittle bug</name>
    <dbReference type="NCBI Taxonomy" id="38151"/>
    <lineage>
        <taxon>Eukaryota</taxon>
        <taxon>Metazoa</taxon>
        <taxon>Ecdysozoa</taxon>
        <taxon>Arthropoda</taxon>
        <taxon>Hexapoda</taxon>
        <taxon>Insecta</taxon>
        <taxon>Pterygota</taxon>
        <taxon>Neoptera</taxon>
        <taxon>Paraneoptera</taxon>
        <taxon>Hemiptera</taxon>
        <taxon>Auchenorrhyncha</taxon>
        <taxon>Cercopoidea</taxon>
        <taxon>Clastopteridae</taxon>
        <taxon>Clastoptera</taxon>
    </lineage>
</organism>
<gene>
    <name evidence="1" type="ORF">g.38054</name>
</gene>
<proteinExistence type="predicted"/>
<dbReference type="EMBL" id="GEDC01002148">
    <property type="protein sequence ID" value="JAS35150.1"/>
    <property type="molecule type" value="Transcribed_RNA"/>
</dbReference>
<reference evidence="1" key="1">
    <citation type="submission" date="2015-12" db="EMBL/GenBank/DDBJ databases">
        <title>De novo transcriptome assembly of four potential Pierce s Disease insect vectors from Arizona vineyards.</title>
        <authorList>
            <person name="Tassone E.E."/>
        </authorList>
    </citation>
    <scope>NUCLEOTIDE SEQUENCE</scope>
</reference>